<evidence type="ECO:0000259" key="7">
    <source>
        <dbReference type="Pfam" id="PF03600"/>
    </source>
</evidence>
<dbReference type="InterPro" id="IPR004680">
    <property type="entry name" value="Cit_transptr-like_dom"/>
</dbReference>
<gene>
    <name evidence="8" type="ORF">F3J40_12395</name>
</gene>
<organism evidence="8 9">
    <name type="scientific">Candidatus Pantoea multigeneris</name>
    <dbReference type="NCBI Taxonomy" id="2608357"/>
    <lineage>
        <taxon>Bacteria</taxon>
        <taxon>Pseudomonadati</taxon>
        <taxon>Pseudomonadota</taxon>
        <taxon>Gammaproteobacteria</taxon>
        <taxon>Enterobacterales</taxon>
        <taxon>Erwiniaceae</taxon>
        <taxon>Pantoea</taxon>
    </lineage>
</organism>
<sequence length="431" mass="46533">MLLIISLLMIVTFIGLLLSKKMSAITALILIPTLFALLAGHTGDTGEMVVKGLRTVAPTGVMLIFAMLYFMSVTDAGMFDPIIRRIVSSVDSDPVKIYLGTALLGFIVALDGDGATVYMIVLSAFLPIYERVGLSKLKAACILLQCTGLGNMFPWGGPTARAAAAVKADISSLFVPMLLPLLACVVWTFVMAWIFGRQERRRLGFSPETSSTVPTLSLPENSGPAWRFWCNWALTIALMTVLVLDVIPMPWLFMLATALMFLINYPKLSEQQEQLQKHAGAILSVASLIFAAAVFTGIFSGTGMADSLAKGIVHVIPDTLGPYLALITALISIPVTWMVSNDVFYFGMLPVLVEAAGQYGIEPIEMARAALVGQPVHILSPLVASTYLLVGMLQQDYAQVQRNTLRWSCATSLVLLIASLATAGFPFYHSS</sequence>
<evidence type="ECO:0000256" key="6">
    <source>
        <dbReference type="SAM" id="Phobius"/>
    </source>
</evidence>
<dbReference type="InterPro" id="IPR014738">
    <property type="entry name" value="Citrate_transporter"/>
</dbReference>
<feature type="transmembrane region" description="Helical" evidence="6">
    <location>
        <begin position="320"/>
        <end position="337"/>
    </location>
</feature>
<evidence type="ECO:0000313" key="9">
    <source>
        <dbReference type="Proteomes" id="UP001515683"/>
    </source>
</evidence>
<dbReference type="Proteomes" id="UP001515683">
    <property type="component" value="Unassembled WGS sequence"/>
</dbReference>
<accession>A0ABX0RAK3</accession>
<feature type="transmembrane region" description="Helical" evidence="6">
    <location>
        <begin position="97"/>
        <end position="125"/>
    </location>
</feature>
<feature type="transmembrane region" description="Helical" evidence="6">
    <location>
        <begin position="52"/>
        <end position="71"/>
    </location>
</feature>
<feature type="transmembrane region" description="Helical" evidence="6">
    <location>
        <begin position="405"/>
        <end position="428"/>
    </location>
</feature>
<dbReference type="NCBIfam" id="TIGR00784">
    <property type="entry name" value="citMHS"/>
    <property type="match status" value="1"/>
</dbReference>
<evidence type="ECO:0000256" key="2">
    <source>
        <dbReference type="ARBA" id="ARBA00022448"/>
    </source>
</evidence>
<keyword evidence="4 6" id="KW-1133">Transmembrane helix</keyword>
<evidence type="ECO:0000256" key="3">
    <source>
        <dbReference type="ARBA" id="ARBA00022692"/>
    </source>
</evidence>
<dbReference type="EMBL" id="VWXF01000004">
    <property type="protein sequence ID" value="NIF22396.1"/>
    <property type="molecule type" value="Genomic_DNA"/>
</dbReference>
<reference evidence="8 9" key="1">
    <citation type="journal article" date="2019" name="bioRxiv">
        <title>Bacteria contribute to plant secondary compound degradation in a generalist herbivore system.</title>
        <authorList>
            <person name="Francoeur C.B."/>
            <person name="Khadempour L."/>
            <person name="Moreira-Soto R.D."/>
            <person name="Gotting K."/>
            <person name="Book A.J."/>
            <person name="Pinto-Tomas A.A."/>
            <person name="Keefover-Ring K."/>
            <person name="Currie C.R."/>
        </authorList>
    </citation>
    <scope>NUCLEOTIDE SEQUENCE [LARGE SCALE GENOMIC DNA]</scope>
    <source>
        <strain evidence="8">Acro-835</strain>
    </source>
</reference>
<comment type="subcellular location">
    <subcellularLocation>
        <location evidence="1">Membrane</location>
        <topology evidence="1">Multi-pass membrane protein</topology>
    </subcellularLocation>
</comment>
<evidence type="ECO:0000313" key="8">
    <source>
        <dbReference type="EMBL" id="NIF22396.1"/>
    </source>
</evidence>
<feature type="transmembrane region" description="Helical" evidence="6">
    <location>
        <begin position="23"/>
        <end position="40"/>
    </location>
</feature>
<evidence type="ECO:0000256" key="1">
    <source>
        <dbReference type="ARBA" id="ARBA00004141"/>
    </source>
</evidence>
<feature type="transmembrane region" description="Helical" evidence="6">
    <location>
        <begin position="173"/>
        <end position="195"/>
    </location>
</feature>
<evidence type="ECO:0000256" key="4">
    <source>
        <dbReference type="ARBA" id="ARBA00022989"/>
    </source>
</evidence>
<dbReference type="Pfam" id="PF03600">
    <property type="entry name" value="CitMHS"/>
    <property type="match status" value="1"/>
</dbReference>
<evidence type="ECO:0000256" key="5">
    <source>
        <dbReference type="ARBA" id="ARBA00023136"/>
    </source>
</evidence>
<feature type="domain" description="Citrate transporter-like" evidence="7">
    <location>
        <begin position="13"/>
        <end position="373"/>
    </location>
</feature>
<name>A0ABX0RAK3_9GAMM</name>
<feature type="transmembrane region" description="Helical" evidence="6">
    <location>
        <begin position="376"/>
        <end position="393"/>
    </location>
</feature>
<proteinExistence type="predicted"/>
<keyword evidence="5 6" id="KW-0472">Membrane</keyword>
<feature type="transmembrane region" description="Helical" evidence="6">
    <location>
        <begin position="280"/>
        <end position="300"/>
    </location>
</feature>
<comment type="caution">
    <text evidence="8">The sequence shown here is derived from an EMBL/GenBank/DDBJ whole genome shotgun (WGS) entry which is preliminary data.</text>
</comment>
<feature type="transmembrane region" description="Helical" evidence="6">
    <location>
        <begin position="250"/>
        <end position="268"/>
    </location>
</feature>
<protein>
    <submittedName>
        <fullName evidence="8">Citrate transporter</fullName>
    </submittedName>
</protein>
<feature type="transmembrane region" description="Helical" evidence="6">
    <location>
        <begin position="137"/>
        <end position="153"/>
    </location>
</feature>
<keyword evidence="3 6" id="KW-0812">Transmembrane</keyword>
<keyword evidence="9" id="KW-1185">Reference proteome</keyword>
<keyword evidence="2" id="KW-0813">Transport</keyword>
<dbReference type="RefSeq" id="WP_167015029.1">
    <property type="nucleotide sequence ID" value="NZ_VWXF01000004.1"/>
</dbReference>